<feature type="region of interest" description="Disordered" evidence="1">
    <location>
        <begin position="1"/>
        <end position="26"/>
    </location>
</feature>
<dbReference type="Proteomes" id="UP000754495">
    <property type="component" value="Unassembled WGS sequence"/>
</dbReference>
<proteinExistence type="predicted"/>
<organism evidence="2 3">
    <name type="scientific">Amycolatopsis viridis</name>
    <dbReference type="NCBI Taxonomy" id="185678"/>
    <lineage>
        <taxon>Bacteria</taxon>
        <taxon>Bacillati</taxon>
        <taxon>Actinomycetota</taxon>
        <taxon>Actinomycetes</taxon>
        <taxon>Pseudonocardiales</taxon>
        <taxon>Pseudonocardiaceae</taxon>
        <taxon>Amycolatopsis</taxon>
    </lineage>
</organism>
<accession>A0ABX0SSQ8</accession>
<keyword evidence="3" id="KW-1185">Reference proteome</keyword>
<comment type="caution">
    <text evidence="2">The sequence shown here is derived from an EMBL/GenBank/DDBJ whole genome shotgun (WGS) entry which is preliminary data.</text>
</comment>
<evidence type="ECO:0000313" key="2">
    <source>
        <dbReference type="EMBL" id="NIH78937.1"/>
    </source>
</evidence>
<evidence type="ECO:0000313" key="3">
    <source>
        <dbReference type="Proteomes" id="UP000754495"/>
    </source>
</evidence>
<reference evidence="2 3" key="1">
    <citation type="submission" date="2020-03" db="EMBL/GenBank/DDBJ databases">
        <title>Sequencing the genomes of 1000 actinobacteria strains.</title>
        <authorList>
            <person name="Klenk H.-P."/>
        </authorList>
    </citation>
    <scope>NUCLEOTIDE SEQUENCE [LARGE SCALE GENOMIC DNA]</scope>
    <source>
        <strain evidence="2 3">DSM 45668</strain>
    </source>
</reference>
<name>A0ABX0SSQ8_9PSEU</name>
<dbReference type="EMBL" id="JAANOU010000001">
    <property type="protein sequence ID" value="NIH78937.1"/>
    <property type="molecule type" value="Genomic_DNA"/>
</dbReference>
<protein>
    <submittedName>
        <fullName evidence="2">Uncharacterized protein</fullName>
    </submittedName>
</protein>
<feature type="compositionally biased region" description="Low complexity" evidence="1">
    <location>
        <begin position="81"/>
        <end position="97"/>
    </location>
</feature>
<gene>
    <name evidence="2" type="ORF">FHX46_001467</name>
</gene>
<sequence length="255" mass="26901">MWSQPRARQAPGAGQGYRSHRHGSSHLAVSAGHRTAWRPLAGCRPQHLLDPFRGTVAREHGATEGRLAGARRGDGGRQPHGGAPTDTTTPATGNGAAQAAGDACDPRARCGCAARTALRPARLARRRASSSWCRPVASTGFRQFRGAARRTYACEEPIHGDEVPTVRVGFAGMGARSALRRRLGAEIGASEGCPWCGVVVNPETDSRWHSSVLAARRWCRSAPSGEAGPGSASVTRENCLCPAPASGRRARMRGC</sequence>
<evidence type="ECO:0000256" key="1">
    <source>
        <dbReference type="SAM" id="MobiDB-lite"/>
    </source>
</evidence>
<feature type="region of interest" description="Disordered" evidence="1">
    <location>
        <begin position="63"/>
        <end position="97"/>
    </location>
</feature>